<keyword evidence="1" id="KW-0472">Membrane</keyword>
<reference evidence="2 3" key="1">
    <citation type="submission" date="2024-01" db="EMBL/GenBank/DDBJ databases">
        <title>The diversity of rhizobia nodulating Mimosa spp. in eleven states of Brazil covering several biomes is determined by host plant, location, and edaphic factors.</title>
        <authorList>
            <person name="Rouws L."/>
            <person name="Barauna A."/>
            <person name="Beukes C."/>
            <person name="De Faria S.M."/>
            <person name="Gross E."/>
            <person name="Dos Reis Junior F.B."/>
            <person name="Simon M."/>
            <person name="Maluk M."/>
            <person name="Odee D.W."/>
            <person name="Kenicer G."/>
            <person name="Young J.P.W."/>
            <person name="Reis V.M."/>
            <person name="Zilli J."/>
            <person name="James E.K."/>
        </authorList>
    </citation>
    <scope>NUCLEOTIDE SEQUENCE [LARGE SCALE GENOMIC DNA]</scope>
    <source>
        <strain evidence="2 3">JPY167</strain>
    </source>
</reference>
<accession>A0ABU9RYY0</accession>
<keyword evidence="1" id="KW-0812">Transmembrane</keyword>
<evidence type="ECO:0000256" key="1">
    <source>
        <dbReference type="SAM" id="Phobius"/>
    </source>
</evidence>
<keyword evidence="1" id="KW-1133">Transmembrane helix</keyword>
<evidence type="ECO:0000313" key="3">
    <source>
        <dbReference type="Proteomes" id="UP001489897"/>
    </source>
</evidence>
<gene>
    <name evidence="2" type="ORF">VSR73_29990</name>
</gene>
<proteinExistence type="predicted"/>
<evidence type="ECO:0000313" key="2">
    <source>
        <dbReference type="EMBL" id="MEM5425277.1"/>
    </source>
</evidence>
<dbReference type="EMBL" id="JAYMRV010000011">
    <property type="protein sequence ID" value="MEM5425277.1"/>
    <property type="molecule type" value="Genomic_DNA"/>
</dbReference>
<organism evidence="2 3">
    <name type="scientific">Paraburkholderia ferrariae</name>
    <dbReference type="NCBI Taxonomy" id="386056"/>
    <lineage>
        <taxon>Bacteria</taxon>
        <taxon>Pseudomonadati</taxon>
        <taxon>Pseudomonadota</taxon>
        <taxon>Betaproteobacteria</taxon>
        <taxon>Burkholderiales</taxon>
        <taxon>Burkholderiaceae</taxon>
        <taxon>Paraburkholderia</taxon>
    </lineage>
</organism>
<sequence>MMKSEFFTAIASRLCGAYITVQVRRTIQIAISARQWAAFADGPMTPAGYAILAFMVGAMLLAAILTTCWARVGIGNVFRVGCWFS</sequence>
<keyword evidence="3" id="KW-1185">Reference proteome</keyword>
<feature type="transmembrane region" description="Helical" evidence="1">
    <location>
        <begin position="49"/>
        <end position="70"/>
    </location>
</feature>
<dbReference type="Proteomes" id="UP001489897">
    <property type="component" value="Unassembled WGS sequence"/>
</dbReference>
<comment type="caution">
    <text evidence="2">The sequence shown here is derived from an EMBL/GenBank/DDBJ whole genome shotgun (WGS) entry which is preliminary data.</text>
</comment>
<dbReference type="RefSeq" id="WP_342949303.1">
    <property type="nucleotide sequence ID" value="NZ_JAYMRV010000011.1"/>
</dbReference>
<protein>
    <submittedName>
        <fullName evidence="2">Uncharacterized protein</fullName>
    </submittedName>
</protein>
<name>A0ABU9RYY0_9BURK</name>